<dbReference type="GeneID" id="87818556"/>
<feature type="compositionally biased region" description="Low complexity" evidence="1">
    <location>
        <begin position="292"/>
        <end position="302"/>
    </location>
</feature>
<accession>A0AAN6UWU0</accession>
<evidence type="ECO:0000313" key="2">
    <source>
        <dbReference type="EMBL" id="KAK4140504.1"/>
    </source>
</evidence>
<sequence>MADPSPGGYESSKIQDTSSLPGILRLTPEIRHRVYVHLGLAYVLYNGTPRPGVYDLSNWFSFAKVARGGDTEPGFKTFHGLLLSCRTLYAEASALFYSSNRFIVRYVSPYCALPRYEPPRPSLAPLQALTPHALRHLTHLKVVLNQASCHASSPGADGRGFCCENVFSVGECPSTGRFPVDKCEHDLPLDHEPNASRNFINRLMEEWHATAARLAANTTPGRLELALVCDVRSGAVDMAKRVLDGLLSFPALKDCHIRLCRDPDPALQTLAQEAVIQARRLTPPALPPPARPACSNSSSSSSQLNHTRPNLLTLPPEIRVHIFQYTDLVTPFCELNWGRKARRFYSQRETCFALQDEKCPPELHHGCQFLQCAQVPAPDQTIGCFCRYRHTAASSTCRCWDGTKATALMFVCRTLLPDALRVGYGHNRIVVLDHDEHVWPSWPWPPGDYPHQRFAISEFLRDALPPYCRQYIRFLEVVFAPITGDSRPRDGHPALTDWEETIKWIKQNLNVAGLTFRVATTRTRWDQGQYDSVTTPEQFWEVVEMCRTLLTPIQALVSATPSTSTSDTNQVLAGFYANIAFPTVTDTRQVHNWGWHKDQDQMFKRRAEQFVMGERYRDDATFTEPRDSAWAYLSDRTHNR</sequence>
<reference evidence="2" key="1">
    <citation type="journal article" date="2023" name="Mol. Phylogenet. Evol.">
        <title>Genome-scale phylogeny and comparative genomics of the fungal order Sordariales.</title>
        <authorList>
            <person name="Hensen N."/>
            <person name="Bonometti L."/>
            <person name="Westerberg I."/>
            <person name="Brannstrom I.O."/>
            <person name="Guillou S."/>
            <person name="Cros-Aarteil S."/>
            <person name="Calhoun S."/>
            <person name="Haridas S."/>
            <person name="Kuo A."/>
            <person name="Mondo S."/>
            <person name="Pangilinan J."/>
            <person name="Riley R."/>
            <person name="LaButti K."/>
            <person name="Andreopoulos B."/>
            <person name="Lipzen A."/>
            <person name="Chen C."/>
            <person name="Yan M."/>
            <person name="Daum C."/>
            <person name="Ng V."/>
            <person name="Clum A."/>
            <person name="Steindorff A."/>
            <person name="Ohm R.A."/>
            <person name="Martin F."/>
            <person name="Silar P."/>
            <person name="Natvig D.O."/>
            <person name="Lalanne C."/>
            <person name="Gautier V."/>
            <person name="Ament-Velasquez S.L."/>
            <person name="Kruys A."/>
            <person name="Hutchinson M.I."/>
            <person name="Powell A.J."/>
            <person name="Barry K."/>
            <person name="Miller A.N."/>
            <person name="Grigoriev I.V."/>
            <person name="Debuchy R."/>
            <person name="Gladieux P."/>
            <person name="Hiltunen Thoren M."/>
            <person name="Johannesson H."/>
        </authorList>
    </citation>
    <scope>NUCLEOTIDE SEQUENCE</scope>
    <source>
        <strain evidence="2">CBS 141.50</strain>
    </source>
</reference>
<evidence type="ECO:0000256" key="1">
    <source>
        <dbReference type="SAM" id="MobiDB-lite"/>
    </source>
</evidence>
<evidence type="ECO:0000313" key="3">
    <source>
        <dbReference type="Proteomes" id="UP001302676"/>
    </source>
</evidence>
<protein>
    <recommendedName>
        <fullName evidence="4">F-box domain-containing protein</fullName>
    </recommendedName>
</protein>
<name>A0AAN6UWU0_9PEZI</name>
<dbReference type="Proteomes" id="UP001302676">
    <property type="component" value="Unassembled WGS sequence"/>
</dbReference>
<proteinExistence type="predicted"/>
<dbReference type="AlphaFoldDB" id="A0AAN6UWU0"/>
<gene>
    <name evidence="2" type="ORF">C8A04DRAFT_32001</name>
</gene>
<keyword evidence="3" id="KW-1185">Reference proteome</keyword>
<dbReference type="PANTHER" id="PTHR42085">
    <property type="entry name" value="F-BOX DOMAIN-CONTAINING PROTEIN"/>
    <property type="match status" value="1"/>
</dbReference>
<organism evidence="2 3">
    <name type="scientific">Dichotomopilus funicola</name>
    <dbReference type="NCBI Taxonomy" id="1934379"/>
    <lineage>
        <taxon>Eukaryota</taxon>
        <taxon>Fungi</taxon>
        <taxon>Dikarya</taxon>
        <taxon>Ascomycota</taxon>
        <taxon>Pezizomycotina</taxon>
        <taxon>Sordariomycetes</taxon>
        <taxon>Sordariomycetidae</taxon>
        <taxon>Sordariales</taxon>
        <taxon>Chaetomiaceae</taxon>
        <taxon>Dichotomopilus</taxon>
    </lineage>
</organism>
<reference evidence="2" key="2">
    <citation type="submission" date="2023-05" db="EMBL/GenBank/DDBJ databases">
        <authorList>
            <consortium name="Lawrence Berkeley National Laboratory"/>
            <person name="Steindorff A."/>
            <person name="Hensen N."/>
            <person name="Bonometti L."/>
            <person name="Westerberg I."/>
            <person name="Brannstrom I.O."/>
            <person name="Guillou S."/>
            <person name="Cros-Aarteil S."/>
            <person name="Calhoun S."/>
            <person name="Haridas S."/>
            <person name="Kuo A."/>
            <person name="Mondo S."/>
            <person name="Pangilinan J."/>
            <person name="Riley R."/>
            <person name="Labutti K."/>
            <person name="Andreopoulos B."/>
            <person name="Lipzen A."/>
            <person name="Chen C."/>
            <person name="Yanf M."/>
            <person name="Daum C."/>
            <person name="Ng V."/>
            <person name="Clum A."/>
            <person name="Ohm R."/>
            <person name="Martin F."/>
            <person name="Silar P."/>
            <person name="Natvig D."/>
            <person name="Lalanne C."/>
            <person name="Gautier V."/>
            <person name="Ament-Velasquez S.L."/>
            <person name="Kruys A."/>
            <person name="Hutchinson M.I."/>
            <person name="Powell A.J."/>
            <person name="Barry K."/>
            <person name="Miller A.N."/>
            <person name="Grigoriev I.V."/>
            <person name="Debuchy R."/>
            <person name="Gladieux P."/>
            <person name="Thoren M.H."/>
            <person name="Johannesson H."/>
        </authorList>
    </citation>
    <scope>NUCLEOTIDE SEQUENCE</scope>
    <source>
        <strain evidence="2">CBS 141.50</strain>
    </source>
</reference>
<dbReference type="RefSeq" id="XP_062633875.1">
    <property type="nucleotide sequence ID" value="XM_062781943.1"/>
</dbReference>
<dbReference type="PANTHER" id="PTHR42085:SF2">
    <property type="entry name" value="F-BOX DOMAIN-CONTAINING PROTEIN"/>
    <property type="match status" value="1"/>
</dbReference>
<comment type="caution">
    <text evidence="2">The sequence shown here is derived from an EMBL/GenBank/DDBJ whole genome shotgun (WGS) entry which is preliminary data.</text>
</comment>
<dbReference type="EMBL" id="MU853630">
    <property type="protein sequence ID" value="KAK4140504.1"/>
    <property type="molecule type" value="Genomic_DNA"/>
</dbReference>
<evidence type="ECO:0008006" key="4">
    <source>
        <dbReference type="Google" id="ProtNLM"/>
    </source>
</evidence>
<feature type="region of interest" description="Disordered" evidence="1">
    <location>
        <begin position="286"/>
        <end position="309"/>
    </location>
</feature>
<dbReference type="InterPro" id="IPR038883">
    <property type="entry name" value="AN11006-like"/>
</dbReference>